<proteinExistence type="predicted"/>
<dbReference type="AlphaFoldDB" id="A0A9P6L0H2"/>
<keyword evidence="2" id="KW-1185">Reference proteome</keyword>
<name>A0A9P6L0H2_9MICR</name>
<accession>A0A9P6L0H2</accession>
<reference evidence="1 2" key="1">
    <citation type="journal article" date="2020" name="Genome Biol. Evol.">
        <title>Comparative genomics of strictly vertically transmitted, feminizing microsporidia endosymbionts of amphipod crustaceans.</title>
        <authorList>
            <person name="Cormier A."/>
            <person name="Chebbi M.A."/>
            <person name="Giraud I."/>
            <person name="Wattier R."/>
            <person name="Teixeira M."/>
            <person name="Gilbert C."/>
            <person name="Rigaud T."/>
            <person name="Cordaux R."/>
        </authorList>
    </citation>
    <scope>NUCLEOTIDE SEQUENCE [LARGE SCALE GENOMIC DNA]</scope>
    <source>
        <strain evidence="1 2">Ou3-Ou53</strain>
    </source>
</reference>
<comment type="caution">
    <text evidence="1">The sequence shown here is derived from an EMBL/GenBank/DDBJ whole genome shotgun (WGS) entry which is preliminary data.</text>
</comment>
<evidence type="ECO:0000313" key="2">
    <source>
        <dbReference type="Proteomes" id="UP000740883"/>
    </source>
</evidence>
<gene>
    <name evidence="1" type="ORF">NGRA_0505</name>
</gene>
<organism evidence="1 2">
    <name type="scientific">Nosema granulosis</name>
    <dbReference type="NCBI Taxonomy" id="83296"/>
    <lineage>
        <taxon>Eukaryota</taxon>
        <taxon>Fungi</taxon>
        <taxon>Fungi incertae sedis</taxon>
        <taxon>Microsporidia</taxon>
        <taxon>Nosematidae</taxon>
        <taxon>Nosema</taxon>
    </lineage>
</organism>
<sequence>MKNIYCGELIEFANTDSVNMIEVVYNEREQFEPCYRYYVKPTSNSSSFALNHFVHTFQCRKMVVNYIKKVKCNDKTGLLRFREFNRVKLEKNIIVNYEVYNVLPPFSIEEYYDGAFVFVYFHDLKLDISVSINGIVHRMPNNVFKCKFNTPEKNILVSGKNFMVDFTLASTEMFNYRLATFQDSLIVSLNLNRCSSQDNLESSLVDKYHQSGDDTYSEILDVYNNLRSNKFDYTADLEKEFKKCNIEGVELGYDFIKEDTKKKMCNKSDTFNIENLKIFTVKNNVVSPKEEFFTKKYIIEQGFLIIRLNLSEIEQEKFFLELENYKLELKDCCLLINDCKLRLTRL</sequence>
<dbReference type="EMBL" id="SBJO01000019">
    <property type="protein sequence ID" value="KAF9764506.1"/>
    <property type="molecule type" value="Genomic_DNA"/>
</dbReference>
<dbReference type="OrthoDB" id="2190866at2759"/>
<protein>
    <submittedName>
        <fullName evidence="1">Uncharacterized protein</fullName>
    </submittedName>
</protein>
<dbReference type="Proteomes" id="UP000740883">
    <property type="component" value="Unassembled WGS sequence"/>
</dbReference>
<evidence type="ECO:0000313" key="1">
    <source>
        <dbReference type="EMBL" id="KAF9764506.1"/>
    </source>
</evidence>